<evidence type="ECO:0000256" key="1">
    <source>
        <dbReference type="ARBA" id="ARBA00022801"/>
    </source>
</evidence>
<dbReference type="PANTHER" id="PTHR48081">
    <property type="entry name" value="AB HYDROLASE SUPERFAMILY PROTEIN C4A8.06C"/>
    <property type="match status" value="1"/>
</dbReference>
<evidence type="ECO:0000259" key="3">
    <source>
        <dbReference type="Pfam" id="PF20434"/>
    </source>
</evidence>
<dbReference type="AlphaFoldDB" id="A0A9D1WAP8"/>
<dbReference type="Pfam" id="PF20434">
    <property type="entry name" value="BD-FAE"/>
    <property type="match status" value="1"/>
</dbReference>
<dbReference type="Gene3D" id="3.40.50.1820">
    <property type="entry name" value="alpha/beta hydrolase"/>
    <property type="match status" value="1"/>
</dbReference>
<reference evidence="4" key="2">
    <citation type="submission" date="2021-04" db="EMBL/GenBank/DDBJ databases">
        <authorList>
            <person name="Gilroy R."/>
        </authorList>
    </citation>
    <scope>NUCLEOTIDE SEQUENCE</scope>
    <source>
        <strain evidence="4">1719</strain>
    </source>
</reference>
<dbReference type="Proteomes" id="UP000824156">
    <property type="component" value="Unassembled WGS sequence"/>
</dbReference>
<comment type="caution">
    <text evidence="4">The sequence shown here is derived from an EMBL/GenBank/DDBJ whole genome shotgun (WGS) entry which is preliminary data.</text>
</comment>
<keyword evidence="2" id="KW-0732">Signal</keyword>
<organism evidence="4 5">
    <name type="scientific">Candidatus Sphingobacterium stercoripullorum</name>
    <dbReference type="NCBI Taxonomy" id="2838759"/>
    <lineage>
        <taxon>Bacteria</taxon>
        <taxon>Pseudomonadati</taxon>
        <taxon>Bacteroidota</taxon>
        <taxon>Sphingobacteriia</taxon>
        <taxon>Sphingobacteriales</taxon>
        <taxon>Sphingobacteriaceae</taxon>
        <taxon>Sphingobacterium</taxon>
    </lineage>
</organism>
<name>A0A9D1WAP8_9SPHI</name>
<dbReference type="GO" id="GO:0016787">
    <property type="term" value="F:hydrolase activity"/>
    <property type="evidence" value="ECO:0007669"/>
    <property type="project" value="UniProtKB-KW"/>
</dbReference>
<dbReference type="InterPro" id="IPR050300">
    <property type="entry name" value="GDXG_lipolytic_enzyme"/>
</dbReference>
<keyword evidence="1 4" id="KW-0378">Hydrolase</keyword>
<feature type="non-terminal residue" evidence="4">
    <location>
        <position position="281"/>
    </location>
</feature>
<accession>A0A9D1WAP8</accession>
<feature type="chain" id="PRO_5039501344" evidence="2">
    <location>
        <begin position="18"/>
        <end position="281"/>
    </location>
</feature>
<reference evidence="4" key="1">
    <citation type="journal article" date="2021" name="PeerJ">
        <title>Extensive microbial diversity within the chicken gut microbiome revealed by metagenomics and culture.</title>
        <authorList>
            <person name="Gilroy R."/>
            <person name="Ravi A."/>
            <person name="Getino M."/>
            <person name="Pursley I."/>
            <person name="Horton D.L."/>
            <person name="Alikhan N.F."/>
            <person name="Baker D."/>
            <person name="Gharbi K."/>
            <person name="Hall N."/>
            <person name="Watson M."/>
            <person name="Adriaenssens E.M."/>
            <person name="Foster-Nyarko E."/>
            <person name="Jarju S."/>
            <person name="Secka A."/>
            <person name="Antonio M."/>
            <person name="Oren A."/>
            <person name="Chaudhuri R.R."/>
            <person name="La Ragione R."/>
            <person name="Hildebrand F."/>
            <person name="Pallen M.J."/>
        </authorList>
    </citation>
    <scope>NUCLEOTIDE SEQUENCE</scope>
    <source>
        <strain evidence="4">1719</strain>
    </source>
</reference>
<evidence type="ECO:0000313" key="4">
    <source>
        <dbReference type="EMBL" id="HIX55716.1"/>
    </source>
</evidence>
<protein>
    <submittedName>
        <fullName evidence="4">Alpha/beta hydrolase</fullName>
    </submittedName>
</protein>
<gene>
    <name evidence="4" type="ORF">H9853_11905</name>
</gene>
<proteinExistence type="predicted"/>
<dbReference type="SUPFAM" id="SSF53474">
    <property type="entry name" value="alpha/beta-Hydrolases"/>
    <property type="match status" value="1"/>
</dbReference>
<feature type="signal peptide" evidence="2">
    <location>
        <begin position="1"/>
        <end position="17"/>
    </location>
</feature>
<dbReference type="EMBL" id="DXEZ01000330">
    <property type="protein sequence ID" value="HIX55716.1"/>
    <property type="molecule type" value="Genomic_DNA"/>
</dbReference>
<feature type="domain" description="BD-FAE-like" evidence="3">
    <location>
        <begin position="49"/>
        <end position="246"/>
    </location>
</feature>
<dbReference type="InterPro" id="IPR029058">
    <property type="entry name" value="AB_hydrolase_fold"/>
</dbReference>
<evidence type="ECO:0000313" key="5">
    <source>
        <dbReference type="Proteomes" id="UP000824156"/>
    </source>
</evidence>
<dbReference type="PROSITE" id="PS51257">
    <property type="entry name" value="PROKAR_LIPOPROTEIN"/>
    <property type="match status" value="1"/>
</dbReference>
<evidence type="ECO:0000256" key="2">
    <source>
        <dbReference type="SAM" id="SignalP"/>
    </source>
</evidence>
<sequence>MRNYLSLLILAASLAFTACVKKDQTPLYDPNEDTILMDVSYGTHPQQKMDIYLPAGRDQSTQWVVTIHGGGWDGGDKNDIEVTEEIINQLKSTFPNKALININYRLVDGEKNQYPAAEEDVKSAVEDVISRNFDYQIGKNYYLAGFSAGAHLAALQALKHGEENLLGCIAVAGAYNLSGAYDLAPSETQGYLKAFLGGTPDEVEENYYQASPINFISPSATKFLIFHGEEDELISVNESIKLKDKLIEQGVEVTIFTYPGGHGIPPEHLEEVMDYITDFIN</sequence>
<dbReference type="InterPro" id="IPR049492">
    <property type="entry name" value="BD-FAE-like_dom"/>
</dbReference>